<evidence type="ECO:0000313" key="16">
    <source>
        <dbReference type="EMBL" id="KAJ3578900.1"/>
    </source>
</evidence>
<dbReference type="PROSITE" id="PS50878">
    <property type="entry name" value="RT_POL"/>
    <property type="match status" value="1"/>
</dbReference>
<evidence type="ECO:0000256" key="4">
    <source>
        <dbReference type="ARBA" id="ARBA00022454"/>
    </source>
</evidence>
<evidence type="ECO:0000256" key="1">
    <source>
        <dbReference type="ARBA" id="ARBA00008001"/>
    </source>
</evidence>
<evidence type="ECO:0000259" key="15">
    <source>
        <dbReference type="PROSITE" id="PS50878"/>
    </source>
</evidence>
<comment type="function">
    <text evidence="13">Telomerase is a ribonucleoprotein enzyme essential for the replication of chromosome termini in most eukaryotes. It elongates telomeres. It is a reverse transcriptase that adds simple sequence repeats to chromosome ends by copying a template sequence within the RNA component of the enzyme.</text>
</comment>
<name>A0A9W8NLM0_9PEZI</name>
<keyword evidence="10 13" id="KW-0695">RNA-directed DNA polymerase</keyword>
<dbReference type="GO" id="GO:0046872">
    <property type="term" value="F:metal ion binding"/>
    <property type="evidence" value="ECO:0007669"/>
    <property type="project" value="UniProtKB-KW"/>
</dbReference>
<dbReference type="InterPro" id="IPR000477">
    <property type="entry name" value="RT_dom"/>
</dbReference>
<evidence type="ECO:0000256" key="3">
    <source>
        <dbReference type="ARBA" id="ARBA00016182"/>
    </source>
</evidence>
<gene>
    <name evidence="16" type="ORF">NPX13_g1658</name>
</gene>
<comment type="similarity">
    <text evidence="1 13">Belongs to the reverse transcriptase family. Telomerase subfamily.</text>
</comment>
<dbReference type="PANTHER" id="PTHR12066">
    <property type="entry name" value="TELOMERASE REVERSE TRANSCRIPTASE"/>
    <property type="match status" value="1"/>
</dbReference>
<dbReference type="EC" id="2.7.7.49" evidence="2 13"/>
<evidence type="ECO:0000256" key="8">
    <source>
        <dbReference type="ARBA" id="ARBA00022842"/>
    </source>
</evidence>
<evidence type="ECO:0000256" key="11">
    <source>
        <dbReference type="ARBA" id="ARBA00023242"/>
    </source>
</evidence>
<dbReference type="GO" id="GO:0042162">
    <property type="term" value="F:telomeric DNA binding"/>
    <property type="evidence" value="ECO:0007669"/>
    <property type="project" value="TreeGrafter"/>
</dbReference>
<evidence type="ECO:0000256" key="10">
    <source>
        <dbReference type="ARBA" id="ARBA00022918"/>
    </source>
</evidence>
<keyword evidence="9 13" id="KW-0779">Telomere</keyword>
<keyword evidence="11 13" id="KW-0539">Nucleus</keyword>
<dbReference type="GO" id="GO:0070034">
    <property type="term" value="F:telomerase RNA binding"/>
    <property type="evidence" value="ECO:0007669"/>
    <property type="project" value="TreeGrafter"/>
</dbReference>
<comment type="catalytic activity">
    <reaction evidence="12 13">
        <text>DNA(n) + a 2'-deoxyribonucleoside 5'-triphosphate = DNA(n+1) + diphosphate</text>
        <dbReference type="Rhea" id="RHEA:22508"/>
        <dbReference type="Rhea" id="RHEA-COMP:17339"/>
        <dbReference type="Rhea" id="RHEA-COMP:17340"/>
        <dbReference type="ChEBI" id="CHEBI:33019"/>
        <dbReference type="ChEBI" id="CHEBI:61560"/>
        <dbReference type="ChEBI" id="CHEBI:173112"/>
        <dbReference type="EC" id="2.7.7.49"/>
    </reaction>
</comment>
<proteinExistence type="inferred from homology"/>
<reference evidence="16" key="1">
    <citation type="submission" date="2022-07" db="EMBL/GenBank/DDBJ databases">
        <title>Genome Sequence of Xylaria arbuscula.</title>
        <authorList>
            <person name="Buettner E."/>
        </authorList>
    </citation>
    <scope>NUCLEOTIDE SEQUENCE</scope>
    <source>
        <strain evidence="16">VT107</strain>
    </source>
</reference>
<dbReference type="Gene3D" id="1.10.357.90">
    <property type="match status" value="1"/>
</dbReference>
<dbReference type="GO" id="GO:0000781">
    <property type="term" value="C:chromosome, telomeric region"/>
    <property type="evidence" value="ECO:0007669"/>
    <property type="project" value="UniProtKB-SubCell"/>
</dbReference>
<keyword evidence="6 13" id="KW-0548">Nucleotidyltransferase</keyword>
<keyword evidence="17" id="KW-1185">Reference proteome</keyword>
<dbReference type="AlphaFoldDB" id="A0A9W8NLM0"/>
<dbReference type="CDD" id="cd01648">
    <property type="entry name" value="TERT"/>
    <property type="match status" value="1"/>
</dbReference>
<keyword evidence="8 13" id="KW-0460">Magnesium</keyword>
<evidence type="ECO:0000256" key="6">
    <source>
        <dbReference type="ARBA" id="ARBA00022695"/>
    </source>
</evidence>
<evidence type="ECO:0000256" key="12">
    <source>
        <dbReference type="ARBA" id="ARBA00048173"/>
    </source>
</evidence>
<dbReference type="GO" id="GO:0000333">
    <property type="term" value="C:telomerase catalytic core complex"/>
    <property type="evidence" value="ECO:0007669"/>
    <property type="project" value="TreeGrafter"/>
</dbReference>
<dbReference type="GO" id="GO:0007004">
    <property type="term" value="P:telomere maintenance via telomerase"/>
    <property type="evidence" value="ECO:0007669"/>
    <property type="project" value="TreeGrafter"/>
</dbReference>
<feature type="region of interest" description="Disordered" evidence="14">
    <location>
        <begin position="34"/>
        <end position="79"/>
    </location>
</feature>
<dbReference type="Pfam" id="PF00078">
    <property type="entry name" value="RVT_1"/>
    <property type="match status" value="1"/>
</dbReference>
<protein>
    <recommendedName>
        <fullName evidence="3 13">Telomerase reverse transcriptase</fullName>
        <ecNumber evidence="2 13">2.7.7.49</ecNumber>
    </recommendedName>
    <alternativeName>
        <fullName evidence="13">Telomerase catalytic subunit</fullName>
    </alternativeName>
</protein>
<dbReference type="PANTHER" id="PTHR12066:SF0">
    <property type="entry name" value="TELOMERASE REVERSE TRANSCRIPTASE"/>
    <property type="match status" value="1"/>
</dbReference>
<feature type="region of interest" description="Disordered" evidence="14">
    <location>
        <begin position="1139"/>
        <end position="1161"/>
    </location>
</feature>
<keyword evidence="5 13" id="KW-0808">Transferase</keyword>
<dbReference type="InterPro" id="IPR003545">
    <property type="entry name" value="Telomerase_RT"/>
</dbReference>
<dbReference type="GO" id="GO:0003720">
    <property type="term" value="F:telomerase activity"/>
    <property type="evidence" value="ECO:0007669"/>
    <property type="project" value="InterPro"/>
</dbReference>
<evidence type="ECO:0000256" key="7">
    <source>
        <dbReference type="ARBA" id="ARBA00022723"/>
    </source>
</evidence>
<sequence length="1161" mass="131709">MPLALVVKAQTNIGAKPGTYLQSRNRHLVAAVTVGGDAMTRPRKRKRSASAAEGTTDNPPVHDDKRKKNGNVKSGGYPLTSRLVHPVLGQYFPCVQSLREYILTHLPSSSRLRRRKISAIGIVNRSPDCKLPDIERSLGALLDTTLVGHSHSTTDEGASRMEEWKTFSQRGDESYLTISNGVAGHVESQALIVEYVVRTLFNREKSAKWPDHILCNGFRRNGALGLRTVRPNHYVEALQQPPWPQVLALLGDSGERIMIDLLLDGAIFVSVGTGTNNICQMSGKPLSNIPMYRPASTQDDSRPRIPQELVFVRSRMFYARPALNARGHIHFGLRHIHVLNRCSLQQLDTEEDNQLRTRKKQNNVHTLKVMMYIFPRQFGLHNVFTSKVNTKETSQRLKDYTLREEEIFEKFGRLGDDGVQVKIPKRLRGLARELVQKFQTLHRRCSYAQLLHYYCPDRLVTGASEVGSKPAKIEGYVRKQAKNKPGKRVTQRQKLLRLPQRNPDTIITELATSPTEVASFCQAVLKTLVPREFWGQGLEGSSNELHFLKKIDMFISLRRFEVMSLNELTRDMKITGIEWLAPQQLMGKKTSLTDIQKRWELFNEFLYFLVDSVLIPLIRSNFYVTESSTDKYRVFFFRHDVWRSFVEPAMITLKGKMLEEISLVEAERIIECRRFGFSHIRLLPKGTQMRPITNLRKRLPIPGRSKELGPGINKILAPAHTVLQLEKCLNPDKMGSSLFSVGDIYKRIKAFKHGMSVSPTHFYFAKVDVQAAFDTIPQAAIIGLLNSIPQKRRYQIMKYLEVSPSTATQGIYQGQKGNPVKKWPSVAIKHDDAPDFMGRIENGGNVAKRNTVFVDLYEKQYDTSELLQLVASHIQQNLIKIGKKYYRQKQGIPQGSILSSTLCNYFYADLETHVLSFLNSADCLLVRLIDDFLLITTDELKAVRFIEVLHRGVPEYGVTVNAQKTLVNFDLVVNDKVVPKHEGGEDFPYCAIYNSLTVEFSRAPGQTFQRKVLNAFKIQSHLMFFDTSLNSAAVMLKNIYRAFIETANKTWAYARCLPVPKQPSPGIMIKTIQRLIDTAYVLLVSKTRRLRFPGYVCDVKRYEVSCLAKGRENQNEPTEEHSACSYTGYRVELSVSASRSAPRAAKESAVAVPRTHPTTAP</sequence>
<evidence type="ECO:0000256" key="5">
    <source>
        <dbReference type="ARBA" id="ARBA00022679"/>
    </source>
</evidence>
<dbReference type="EMBL" id="JANPWZ010000156">
    <property type="protein sequence ID" value="KAJ3578900.1"/>
    <property type="molecule type" value="Genomic_DNA"/>
</dbReference>
<evidence type="ECO:0000256" key="14">
    <source>
        <dbReference type="SAM" id="MobiDB-lite"/>
    </source>
</evidence>
<comment type="subcellular location">
    <subcellularLocation>
        <location evidence="13">Nucleus</location>
    </subcellularLocation>
    <subcellularLocation>
        <location evidence="13">Chromosome</location>
        <location evidence="13">Telomere</location>
    </subcellularLocation>
</comment>
<organism evidence="16 17">
    <name type="scientific">Xylaria arbuscula</name>
    <dbReference type="NCBI Taxonomy" id="114810"/>
    <lineage>
        <taxon>Eukaryota</taxon>
        <taxon>Fungi</taxon>
        <taxon>Dikarya</taxon>
        <taxon>Ascomycota</taxon>
        <taxon>Pezizomycotina</taxon>
        <taxon>Sordariomycetes</taxon>
        <taxon>Xylariomycetidae</taxon>
        <taxon>Xylariales</taxon>
        <taxon>Xylariaceae</taxon>
        <taxon>Xylaria</taxon>
    </lineage>
</organism>
<dbReference type="Pfam" id="PF12009">
    <property type="entry name" value="Telomerase_RBD"/>
    <property type="match status" value="1"/>
</dbReference>
<dbReference type="PRINTS" id="PR01365">
    <property type="entry name" value="TELOMERASERT"/>
</dbReference>
<evidence type="ECO:0000313" key="17">
    <source>
        <dbReference type="Proteomes" id="UP001148614"/>
    </source>
</evidence>
<dbReference type="Gene3D" id="1.10.132.70">
    <property type="match status" value="1"/>
</dbReference>
<dbReference type="Proteomes" id="UP001148614">
    <property type="component" value="Unassembled WGS sequence"/>
</dbReference>
<evidence type="ECO:0000256" key="2">
    <source>
        <dbReference type="ARBA" id="ARBA00012493"/>
    </source>
</evidence>
<accession>A0A9W8NLM0</accession>
<dbReference type="SMART" id="SM00975">
    <property type="entry name" value="Telomerase_RBD"/>
    <property type="match status" value="1"/>
</dbReference>
<feature type="domain" description="Reverse transcriptase" evidence="15">
    <location>
        <begin position="664"/>
        <end position="994"/>
    </location>
</feature>
<dbReference type="InterPro" id="IPR021891">
    <property type="entry name" value="Telomerase_RBD"/>
</dbReference>
<evidence type="ECO:0000256" key="13">
    <source>
        <dbReference type="RuleBase" id="RU365061"/>
    </source>
</evidence>
<keyword evidence="4 13" id="KW-0158">Chromosome</keyword>
<evidence type="ECO:0000256" key="9">
    <source>
        <dbReference type="ARBA" id="ARBA00022895"/>
    </source>
</evidence>
<comment type="caution">
    <text evidence="16">The sequence shown here is derived from an EMBL/GenBank/DDBJ whole genome shotgun (WGS) entry which is preliminary data.</text>
</comment>
<feature type="compositionally biased region" description="Low complexity" evidence="14">
    <location>
        <begin position="1139"/>
        <end position="1149"/>
    </location>
</feature>
<keyword evidence="7 13" id="KW-0479">Metal-binding</keyword>